<dbReference type="STRING" id="90262.A0A1X2ILE7"/>
<dbReference type="InterPro" id="IPR014867">
    <property type="entry name" value="Spore_coat_CotH_CotH2/3/7"/>
</dbReference>
<reference evidence="1 2" key="1">
    <citation type="submission" date="2016-07" db="EMBL/GenBank/DDBJ databases">
        <title>Pervasive Adenine N6-methylation of Active Genes in Fungi.</title>
        <authorList>
            <consortium name="DOE Joint Genome Institute"/>
            <person name="Mondo S.J."/>
            <person name="Dannebaum R.O."/>
            <person name="Kuo R.C."/>
            <person name="Labutti K."/>
            <person name="Haridas S."/>
            <person name="Kuo A."/>
            <person name="Salamov A."/>
            <person name="Ahrendt S.R."/>
            <person name="Lipzen A."/>
            <person name="Sullivan W."/>
            <person name="Andreopoulos W.B."/>
            <person name="Clum A."/>
            <person name="Lindquist E."/>
            <person name="Daum C."/>
            <person name="Ramamoorthy G.K."/>
            <person name="Gryganskyi A."/>
            <person name="Culley D."/>
            <person name="Magnuson J.K."/>
            <person name="James T.Y."/>
            <person name="O'Malley M.A."/>
            <person name="Stajich J.E."/>
            <person name="Spatafora J.W."/>
            <person name="Visel A."/>
            <person name="Grigoriev I.V."/>
        </authorList>
    </citation>
    <scope>NUCLEOTIDE SEQUENCE [LARGE SCALE GENOMIC DNA]</scope>
    <source>
        <strain evidence="1 2">NRRL 1336</strain>
    </source>
</reference>
<evidence type="ECO:0000313" key="2">
    <source>
        <dbReference type="Proteomes" id="UP000193560"/>
    </source>
</evidence>
<dbReference type="PANTHER" id="PTHR40050">
    <property type="entry name" value="INNER SPORE COAT PROTEIN H"/>
    <property type="match status" value="1"/>
</dbReference>
<dbReference type="Pfam" id="PF08757">
    <property type="entry name" value="CotH"/>
    <property type="match status" value="1"/>
</dbReference>
<keyword evidence="2" id="KW-1185">Reference proteome</keyword>
<name>A0A1X2ILE7_9FUNG</name>
<organism evidence="1 2">
    <name type="scientific">Absidia repens</name>
    <dbReference type="NCBI Taxonomy" id="90262"/>
    <lineage>
        <taxon>Eukaryota</taxon>
        <taxon>Fungi</taxon>
        <taxon>Fungi incertae sedis</taxon>
        <taxon>Mucoromycota</taxon>
        <taxon>Mucoromycotina</taxon>
        <taxon>Mucoromycetes</taxon>
        <taxon>Mucorales</taxon>
        <taxon>Cunninghamellaceae</taxon>
        <taxon>Absidia</taxon>
    </lineage>
</organism>
<dbReference type="EMBL" id="MCGE01000008">
    <property type="protein sequence ID" value="ORZ18599.1"/>
    <property type="molecule type" value="Genomic_DNA"/>
</dbReference>
<protein>
    <submittedName>
        <fullName evidence="1">Coth protein-domain-containing protein</fullName>
    </submittedName>
</protein>
<dbReference type="Proteomes" id="UP000193560">
    <property type="component" value="Unassembled WGS sequence"/>
</dbReference>
<dbReference type="OrthoDB" id="10267127at2759"/>
<comment type="caution">
    <text evidence="1">The sequence shown here is derived from an EMBL/GenBank/DDBJ whole genome shotgun (WGS) entry which is preliminary data.</text>
</comment>
<evidence type="ECO:0000313" key="1">
    <source>
        <dbReference type="EMBL" id="ORZ18599.1"/>
    </source>
</evidence>
<dbReference type="PANTHER" id="PTHR40050:SF1">
    <property type="entry name" value="INNER SPORE COAT PROTEIN H"/>
    <property type="match status" value="1"/>
</dbReference>
<proteinExistence type="predicted"/>
<gene>
    <name evidence="1" type="ORF">BCR42DRAFT_411233</name>
</gene>
<dbReference type="AlphaFoldDB" id="A0A1X2ILE7"/>
<accession>A0A1X2ILE7</accession>
<sequence length="529" mass="59886">MGVIVDGKTYPLQASKDIPVLHSGTAPSGSYNYAKLNQANAVVEKEPFQRHLDENSGHTPNEFYNRTWNTQTVAELPKLMDNLPGMDRVDSPLHAKNQIPTIYLTGDQAQIDLMHGNTTLDTKVTLDMHFIETDKITTVKDIQIKLAGRSSRWMDKLSYGLKTKKGEDLFGYRRLKLRALRADPSYIREILCFDMMKSMGLPVSGASYTRVIMNDQPIGLFLMIEAYKSNWYKNEFGGGKKLEQGQGATYQGYGSVSDLSYFGDNLTKYDGPYKIEEDADKEHGGKDASNYKQVMDFTKFLSEAPTSSDDAAKIWNEHIDMDSVIRSLVVEIIAGFSDGYIANANNFFLYDNLAEKRLTYLAADFDTTVGNTLVKLADMWAGNYTQYPGFTMRPLTQKMMQVPEFKSQFEQLLHKASKQLIDDAAIHPRIDDLVKLIREDVDWDAALPKVNKNIMFEGFNASDIDNMFKDLPPPLYLDSIKDMTTRKPMDIDTAVYKPSDHISLPGVTQWFSRQSKAIQDYFTQHPPST</sequence>